<reference evidence="2" key="1">
    <citation type="journal article" date="2017" name="Gigascience">
        <title>The first near-complete assembly of the hexaploid bread wheat genome, Triticum aestivum.</title>
        <authorList>
            <person name="Zimin A.V."/>
            <person name="Puiu D."/>
            <person name="Hall R."/>
            <person name="Kingan S."/>
            <person name="Clavijo B.J."/>
            <person name="Salzberg S.L."/>
        </authorList>
    </citation>
    <scope>NUCLEOTIDE SEQUENCE</scope>
    <source>
        <tissue evidence="2">Leaf</tissue>
    </source>
</reference>
<feature type="non-terminal residue" evidence="2">
    <location>
        <position position="115"/>
    </location>
</feature>
<organism evidence="2">
    <name type="scientific">Triticum aestivum</name>
    <name type="common">Wheat</name>
    <dbReference type="NCBI Taxonomy" id="4565"/>
    <lineage>
        <taxon>Eukaryota</taxon>
        <taxon>Viridiplantae</taxon>
        <taxon>Streptophyta</taxon>
        <taxon>Embryophyta</taxon>
        <taxon>Tracheophyta</taxon>
        <taxon>Spermatophyta</taxon>
        <taxon>Magnoliopsida</taxon>
        <taxon>Liliopsida</taxon>
        <taxon>Poales</taxon>
        <taxon>Poaceae</taxon>
        <taxon>BOP clade</taxon>
        <taxon>Pooideae</taxon>
        <taxon>Triticodae</taxon>
        <taxon>Triticeae</taxon>
        <taxon>Triticinae</taxon>
        <taxon>Triticum</taxon>
    </lineage>
</organism>
<comment type="caution">
    <text evidence="2">The sequence shown here is derived from an EMBL/GenBank/DDBJ whole genome shotgun (WGS) entry which is preliminary data.</text>
</comment>
<dbReference type="Proteomes" id="UP000815260">
    <property type="component" value="Chromosome 1B"/>
</dbReference>
<name>A0A9R1DHJ7_WHEAT</name>
<keyword evidence="1" id="KW-1133">Transmembrane helix</keyword>
<keyword evidence="1" id="KW-0472">Membrane</keyword>
<feature type="non-terminal residue" evidence="2">
    <location>
        <position position="1"/>
    </location>
</feature>
<proteinExistence type="predicted"/>
<evidence type="ECO:0000256" key="1">
    <source>
        <dbReference type="SAM" id="Phobius"/>
    </source>
</evidence>
<dbReference type="EMBL" id="CM022212">
    <property type="protein sequence ID" value="KAF6992238.1"/>
    <property type="molecule type" value="Genomic_DNA"/>
</dbReference>
<sequence length="115" mass="13446">GYEDREKLLTEIHNMSEELYDKVSHAERIYNIPGREGKKISRLREELATQVGPRPGDDSWRMLRVMHTLTYYGGYASFMFTSYVLASMAIGSIVELEPDEKRWIRRKEGRNASEM</sequence>
<reference evidence="2" key="2">
    <citation type="submission" date="2020-03" db="EMBL/GenBank/DDBJ databases">
        <title>The second near-complete assembly of the hexaploid bread wheat (Triticum aestivum) genome.</title>
        <authorList>
            <person name="Zimin A.V."/>
            <person name="Puiu D."/>
            <person name="Shumante A."/>
            <person name="Alonge M."/>
            <person name="Salzberg S.L."/>
        </authorList>
    </citation>
    <scope>NUCLEOTIDE SEQUENCE</scope>
    <source>
        <tissue evidence="2">Leaf</tissue>
    </source>
</reference>
<protein>
    <submittedName>
        <fullName evidence="2">Uncharacterized protein</fullName>
    </submittedName>
</protein>
<gene>
    <name evidence="2" type="ORF">CFC21_009251</name>
</gene>
<evidence type="ECO:0000313" key="2">
    <source>
        <dbReference type="EMBL" id="KAF6992238.1"/>
    </source>
</evidence>
<feature type="transmembrane region" description="Helical" evidence="1">
    <location>
        <begin position="72"/>
        <end position="96"/>
    </location>
</feature>
<dbReference type="AlphaFoldDB" id="A0A9R1DHJ7"/>
<keyword evidence="1" id="KW-0812">Transmembrane</keyword>
<accession>A0A9R1DHJ7</accession>
<dbReference type="OrthoDB" id="686543at2759"/>